<dbReference type="SUPFAM" id="SSF57716">
    <property type="entry name" value="Glucocorticoid receptor-like (DNA-binding domain)"/>
    <property type="match status" value="1"/>
</dbReference>
<dbReference type="Proteomes" id="UP001519460">
    <property type="component" value="Unassembled WGS sequence"/>
</dbReference>
<dbReference type="InterPro" id="IPR026516">
    <property type="entry name" value="THAP1/10"/>
</dbReference>
<keyword evidence="3" id="KW-0862">Zinc</keyword>
<keyword evidence="4 7" id="KW-0238">DNA-binding</keyword>
<dbReference type="SMART" id="SM00980">
    <property type="entry name" value="THAP"/>
    <property type="match status" value="1"/>
</dbReference>
<organism evidence="11 12">
    <name type="scientific">Batillaria attramentaria</name>
    <dbReference type="NCBI Taxonomy" id="370345"/>
    <lineage>
        <taxon>Eukaryota</taxon>
        <taxon>Metazoa</taxon>
        <taxon>Spiralia</taxon>
        <taxon>Lophotrochozoa</taxon>
        <taxon>Mollusca</taxon>
        <taxon>Gastropoda</taxon>
        <taxon>Caenogastropoda</taxon>
        <taxon>Sorbeoconcha</taxon>
        <taxon>Cerithioidea</taxon>
        <taxon>Batillariidae</taxon>
        <taxon>Batillaria</taxon>
    </lineage>
</organism>
<accession>A0ABD0LDJ2</accession>
<dbReference type="Gene3D" id="2.10.25.10">
    <property type="entry name" value="Laminin"/>
    <property type="match status" value="1"/>
</dbReference>
<name>A0ABD0LDJ2_9CAEN</name>
<dbReference type="SUPFAM" id="SSF57196">
    <property type="entry name" value="EGF/Laminin"/>
    <property type="match status" value="1"/>
</dbReference>
<feature type="region of interest" description="Disordered" evidence="8">
    <location>
        <begin position="150"/>
        <end position="178"/>
    </location>
</feature>
<keyword evidence="12" id="KW-1185">Reference proteome</keyword>
<dbReference type="Pfam" id="PF05485">
    <property type="entry name" value="THAP"/>
    <property type="match status" value="1"/>
</dbReference>
<dbReference type="PROSITE" id="PS50026">
    <property type="entry name" value="EGF_3"/>
    <property type="match status" value="1"/>
</dbReference>
<dbReference type="CDD" id="cd00054">
    <property type="entry name" value="EGF_CA"/>
    <property type="match status" value="1"/>
</dbReference>
<gene>
    <name evidence="11" type="ORF">BaRGS_00011179</name>
</gene>
<evidence type="ECO:0000256" key="5">
    <source>
        <dbReference type="ARBA" id="ARBA00023157"/>
    </source>
</evidence>
<dbReference type="SMART" id="SM00692">
    <property type="entry name" value="DM3"/>
    <property type="match status" value="1"/>
</dbReference>
<dbReference type="EMBL" id="JACVVK020000057">
    <property type="protein sequence ID" value="KAK7497539.1"/>
    <property type="molecule type" value="Genomic_DNA"/>
</dbReference>
<dbReference type="AlphaFoldDB" id="A0ABD0LDJ2"/>
<keyword evidence="5 6" id="KW-1015">Disulfide bond</keyword>
<dbReference type="FunFam" id="2.10.25.10:FF:000031">
    <property type="entry name" value="neurogenic locus notch homolog protein 3"/>
    <property type="match status" value="1"/>
</dbReference>
<evidence type="ECO:0000256" key="6">
    <source>
        <dbReference type="PROSITE-ProRule" id="PRU00076"/>
    </source>
</evidence>
<protein>
    <recommendedName>
        <fullName evidence="13">THAP-type domain-containing protein</fullName>
    </recommendedName>
</protein>
<dbReference type="Pfam" id="PF00008">
    <property type="entry name" value="EGF"/>
    <property type="match status" value="1"/>
</dbReference>
<dbReference type="PANTHER" id="PTHR46600:SF2">
    <property type="entry name" value="THAP DOMAIN-CONTAINING PROTEIN 1"/>
    <property type="match status" value="1"/>
</dbReference>
<feature type="domain" description="EGF-like" evidence="9">
    <location>
        <begin position="8"/>
        <end position="44"/>
    </location>
</feature>
<dbReference type="InterPro" id="IPR000742">
    <property type="entry name" value="EGF"/>
</dbReference>
<keyword evidence="6" id="KW-0245">EGF-like domain</keyword>
<dbReference type="SMART" id="SM00179">
    <property type="entry name" value="EGF_CA"/>
    <property type="match status" value="1"/>
</dbReference>
<dbReference type="PROSITE" id="PS00022">
    <property type="entry name" value="EGF_1"/>
    <property type="match status" value="1"/>
</dbReference>
<dbReference type="InterPro" id="IPR000152">
    <property type="entry name" value="EGF-type_Asp/Asn_hydroxyl_site"/>
</dbReference>
<comment type="caution">
    <text evidence="6">Lacks conserved residue(s) required for the propagation of feature annotation.</text>
</comment>
<comment type="caution">
    <text evidence="11">The sequence shown here is derived from an EMBL/GenBank/DDBJ whole genome shotgun (WGS) entry which is preliminary data.</text>
</comment>
<evidence type="ECO:0000256" key="2">
    <source>
        <dbReference type="ARBA" id="ARBA00022771"/>
    </source>
</evidence>
<sequence>MTLFIAAAVDECASGPCQDNGTCLDRRGAFSCTCPRTSRGKVCEIAMASSESDRVKRGGDFCSAIGCSNARRKQSCKGKSFFRFPKDDETCRKWVQNSRRQDLLNIPTSTLHARKYLFCSDHFEDKQFLRPTMKDRLVWNAIPTIFDVPNPPPKLTPTRRKLERPDDHSVPASKRSCSSTVTQSGMFHIQGPTGRSKGVVALCVLK</sequence>
<dbReference type="PANTHER" id="PTHR46600">
    <property type="entry name" value="THAP DOMAIN-CONTAINING"/>
    <property type="match status" value="1"/>
</dbReference>
<feature type="domain" description="THAP-type" evidence="10">
    <location>
        <begin position="58"/>
        <end position="146"/>
    </location>
</feature>
<evidence type="ECO:0000259" key="10">
    <source>
        <dbReference type="PROSITE" id="PS50950"/>
    </source>
</evidence>
<evidence type="ECO:0000256" key="3">
    <source>
        <dbReference type="ARBA" id="ARBA00022833"/>
    </source>
</evidence>
<dbReference type="SMART" id="SM00181">
    <property type="entry name" value="EGF"/>
    <property type="match status" value="1"/>
</dbReference>
<dbReference type="InterPro" id="IPR001881">
    <property type="entry name" value="EGF-like_Ca-bd_dom"/>
</dbReference>
<keyword evidence="1" id="KW-0479">Metal-binding</keyword>
<dbReference type="InterPro" id="IPR006612">
    <property type="entry name" value="THAP_Znf"/>
</dbReference>
<evidence type="ECO:0000313" key="11">
    <source>
        <dbReference type="EMBL" id="KAK7497539.1"/>
    </source>
</evidence>
<reference evidence="11 12" key="1">
    <citation type="journal article" date="2023" name="Sci. Data">
        <title>Genome assembly of the Korean intertidal mud-creeper Batillaria attramentaria.</title>
        <authorList>
            <person name="Patra A.K."/>
            <person name="Ho P.T."/>
            <person name="Jun S."/>
            <person name="Lee S.J."/>
            <person name="Kim Y."/>
            <person name="Won Y.J."/>
        </authorList>
    </citation>
    <scope>NUCLEOTIDE SEQUENCE [LARGE SCALE GENOMIC DNA]</scope>
    <source>
        <strain evidence="11">Wonlab-2016</strain>
    </source>
</reference>
<evidence type="ECO:0008006" key="13">
    <source>
        <dbReference type="Google" id="ProtNLM"/>
    </source>
</evidence>
<feature type="disulfide bond" evidence="6">
    <location>
        <begin position="34"/>
        <end position="43"/>
    </location>
</feature>
<dbReference type="PROSITE" id="PS50950">
    <property type="entry name" value="ZF_THAP"/>
    <property type="match status" value="1"/>
</dbReference>
<evidence type="ECO:0000256" key="7">
    <source>
        <dbReference type="PROSITE-ProRule" id="PRU00309"/>
    </source>
</evidence>
<proteinExistence type="predicted"/>
<evidence type="ECO:0000256" key="8">
    <source>
        <dbReference type="SAM" id="MobiDB-lite"/>
    </source>
</evidence>
<dbReference type="GO" id="GO:0003677">
    <property type="term" value="F:DNA binding"/>
    <property type="evidence" value="ECO:0007669"/>
    <property type="project" value="UniProtKB-UniRule"/>
</dbReference>
<dbReference type="GO" id="GO:0008270">
    <property type="term" value="F:zinc ion binding"/>
    <property type="evidence" value="ECO:0007669"/>
    <property type="project" value="UniProtKB-KW"/>
</dbReference>
<evidence type="ECO:0000259" key="9">
    <source>
        <dbReference type="PROSITE" id="PS50026"/>
    </source>
</evidence>
<evidence type="ECO:0000256" key="4">
    <source>
        <dbReference type="ARBA" id="ARBA00023125"/>
    </source>
</evidence>
<evidence type="ECO:0000313" key="12">
    <source>
        <dbReference type="Proteomes" id="UP001519460"/>
    </source>
</evidence>
<evidence type="ECO:0000256" key="1">
    <source>
        <dbReference type="ARBA" id="ARBA00022723"/>
    </source>
</evidence>
<dbReference type="PROSITE" id="PS00010">
    <property type="entry name" value="ASX_HYDROXYL"/>
    <property type="match status" value="1"/>
</dbReference>
<keyword evidence="2 7" id="KW-0863">Zinc-finger</keyword>